<protein>
    <recommendedName>
        <fullName evidence="6">HTH tetR-type domain-containing protein</fullName>
    </recommendedName>
</protein>
<dbReference type="SUPFAM" id="SSF46689">
    <property type="entry name" value="Homeodomain-like"/>
    <property type="match status" value="1"/>
</dbReference>
<dbReference type="PANTHER" id="PTHR30055">
    <property type="entry name" value="HTH-TYPE TRANSCRIPTIONAL REGULATOR RUTR"/>
    <property type="match status" value="1"/>
</dbReference>
<evidence type="ECO:0000313" key="8">
    <source>
        <dbReference type="Proteomes" id="UP000466578"/>
    </source>
</evidence>
<feature type="domain" description="HTH tetR-type" evidence="6">
    <location>
        <begin position="1"/>
        <end position="54"/>
    </location>
</feature>
<accession>A0ABN6ARD7</accession>
<evidence type="ECO:0000313" key="7">
    <source>
        <dbReference type="EMBL" id="BBY71405.1"/>
    </source>
</evidence>
<dbReference type="InterPro" id="IPR039538">
    <property type="entry name" value="BetI_C"/>
</dbReference>
<evidence type="ECO:0000256" key="1">
    <source>
        <dbReference type="ARBA" id="ARBA00022491"/>
    </source>
</evidence>
<dbReference type="PROSITE" id="PS01081">
    <property type="entry name" value="HTH_TETR_1"/>
    <property type="match status" value="1"/>
</dbReference>
<evidence type="ECO:0000256" key="3">
    <source>
        <dbReference type="ARBA" id="ARBA00023125"/>
    </source>
</evidence>
<dbReference type="InterPro" id="IPR023772">
    <property type="entry name" value="DNA-bd_HTH_TetR-type_CS"/>
</dbReference>
<evidence type="ECO:0000259" key="6">
    <source>
        <dbReference type="PROSITE" id="PS50977"/>
    </source>
</evidence>
<dbReference type="Gene3D" id="1.10.10.60">
    <property type="entry name" value="Homeodomain-like"/>
    <property type="match status" value="1"/>
</dbReference>
<name>A0ABN6ARD7_9MYCO</name>
<dbReference type="SUPFAM" id="SSF48498">
    <property type="entry name" value="Tetracyclin repressor-like, C-terminal domain"/>
    <property type="match status" value="1"/>
</dbReference>
<keyword evidence="3 5" id="KW-0238">DNA-binding</keyword>
<proteinExistence type="predicted"/>
<feature type="DNA-binding region" description="H-T-H motif" evidence="5">
    <location>
        <begin position="17"/>
        <end position="36"/>
    </location>
</feature>
<dbReference type="Gene3D" id="1.10.357.10">
    <property type="entry name" value="Tetracycline Repressor, domain 2"/>
    <property type="match status" value="1"/>
</dbReference>
<keyword evidence="4" id="KW-0804">Transcription</keyword>
<sequence length="181" mass="19395">MQAARSVFSERGYEGATIQAIAARAGLTRPAINHYFPSKQALYRVVLNATNESVLGAGINHAQRETTLAARLNAFISAAVSANLACPAGSALLVNGILESQRHPQWTSTQNDTVRICREFLNYVVTDAVDRGDIATDIDASALAEALLVMLCGLGLYAGYVEDYQGMLAVIDRVRPVLLEG</sequence>
<keyword evidence="1" id="KW-0678">Repressor</keyword>
<gene>
    <name evidence="7" type="ORF">MPRI_35920</name>
</gene>
<dbReference type="InterPro" id="IPR036271">
    <property type="entry name" value="Tet_transcr_reg_TetR-rel_C_sf"/>
</dbReference>
<keyword evidence="8" id="KW-1185">Reference proteome</keyword>
<dbReference type="InterPro" id="IPR001647">
    <property type="entry name" value="HTH_TetR"/>
</dbReference>
<dbReference type="EMBL" id="AP022597">
    <property type="protein sequence ID" value="BBY71405.1"/>
    <property type="molecule type" value="Genomic_DNA"/>
</dbReference>
<organism evidence="7 8">
    <name type="scientific">Mycobacterium paraintracellulare</name>
    <dbReference type="NCBI Taxonomy" id="1138383"/>
    <lineage>
        <taxon>Bacteria</taxon>
        <taxon>Bacillati</taxon>
        <taxon>Actinomycetota</taxon>
        <taxon>Actinomycetes</taxon>
        <taxon>Mycobacteriales</taxon>
        <taxon>Mycobacteriaceae</taxon>
        <taxon>Mycobacterium</taxon>
        <taxon>Mycobacterium avium complex (MAC)</taxon>
    </lineage>
</organism>
<dbReference type="Pfam" id="PF13977">
    <property type="entry name" value="TetR_C_6"/>
    <property type="match status" value="1"/>
</dbReference>
<keyword evidence="2" id="KW-0805">Transcription regulation</keyword>
<evidence type="ECO:0000256" key="2">
    <source>
        <dbReference type="ARBA" id="ARBA00023015"/>
    </source>
</evidence>
<reference evidence="7 8" key="1">
    <citation type="journal article" date="2019" name="Emerg. Microbes Infect.">
        <title>Comprehensive subspecies identification of 175 nontuberculous mycobacteria species based on 7547 genomic profiles.</title>
        <authorList>
            <person name="Matsumoto Y."/>
            <person name="Kinjo T."/>
            <person name="Motooka D."/>
            <person name="Nabeya D."/>
            <person name="Jung N."/>
            <person name="Uechi K."/>
            <person name="Horii T."/>
            <person name="Iida T."/>
            <person name="Fujita J."/>
            <person name="Nakamura S."/>
        </authorList>
    </citation>
    <scope>NUCLEOTIDE SEQUENCE [LARGE SCALE GENOMIC DNA]</scope>
    <source>
        <strain evidence="7 8">JCM 30622</strain>
    </source>
</reference>
<dbReference type="InterPro" id="IPR009057">
    <property type="entry name" value="Homeodomain-like_sf"/>
</dbReference>
<dbReference type="InterPro" id="IPR050109">
    <property type="entry name" value="HTH-type_TetR-like_transc_reg"/>
</dbReference>
<dbReference type="PROSITE" id="PS50977">
    <property type="entry name" value="HTH_TETR_2"/>
    <property type="match status" value="1"/>
</dbReference>
<dbReference type="PANTHER" id="PTHR30055:SF226">
    <property type="entry name" value="HTH-TYPE TRANSCRIPTIONAL REGULATOR PKSA"/>
    <property type="match status" value="1"/>
</dbReference>
<dbReference type="Proteomes" id="UP000466578">
    <property type="component" value="Chromosome"/>
</dbReference>
<dbReference type="Pfam" id="PF00440">
    <property type="entry name" value="TetR_N"/>
    <property type="match status" value="1"/>
</dbReference>
<evidence type="ECO:0000256" key="4">
    <source>
        <dbReference type="ARBA" id="ARBA00023163"/>
    </source>
</evidence>
<evidence type="ECO:0000256" key="5">
    <source>
        <dbReference type="PROSITE-ProRule" id="PRU00335"/>
    </source>
</evidence>